<dbReference type="GO" id="GO:0004497">
    <property type="term" value="F:monooxygenase activity"/>
    <property type="evidence" value="ECO:0007669"/>
    <property type="project" value="InterPro"/>
</dbReference>
<dbReference type="SMART" id="SM00906">
    <property type="entry name" value="Fungal_trans"/>
    <property type="match status" value="1"/>
</dbReference>
<evidence type="ECO:0000256" key="8">
    <source>
        <dbReference type="PIRSR" id="PIRSR602401-1"/>
    </source>
</evidence>
<dbReference type="InterPro" id="IPR036864">
    <property type="entry name" value="Zn2-C6_fun-type_DNA-bd_sf"/>
</dbReference>
<feature type="binding site" description="axial binding residue" evidence="8">
    <location>
        <position position="481"/>
    </location>
    <ligand>
        <name>heme</name>
        <dbReference type="ChEBI" id="CHEBI:30413"/>
    </ligand>
    <ligandPart>
        <name>Fe</name>
        <dbReference type="ChEBI" id="CHEBI:18248"/>
    </ligandPart>
</feature>
<dbReference type="PRINTS" id="PR00463">
    <property type="entry name" value="EP450I"/>
</dbReference>
<feature type="region of interest" description="Disordered" evidence="9">
    <location>
        <begin position="603"/>
        <end position="623"/>
    </location>
</feature>
<proteinExistence type="predicted"/>
<dbReference type="PANTHER" id="PTHR47431">
    <property type="entry name" value="ZN(II)2CYS6 TRANSCRIPTION FACTOR (EUROFUNG)-RELATED"/>
    <property type="match status" value="1"/>
</dbReference>
<evidence type="ECO:0000256" key="3">
    <source>
        <dbReference type="ARBA" id="ARBA00023004"/>
    </source>
</evidence>
<keyword evidence="2" id="KW-0560">Oxidoreductase</keyword>
<dbReference type="PANTHER" id="PTHR47431:SF2">
    <property type="entry name" value="ZN(II)2CYS6 TRANSCRIPTION FACTOR (EUROFUNG)"/>
    <property type="match status" value="1"/>
</dbReference>
<dbReference type="SUPFAM" id="SSF48264">
    <property type="entry name" value="Cytochrome P450"/>
    <property type="match status" value="1"/>
</dbReference>
<dbReference type="Pfam" id="PF04082">
    <property type="entry name" value="Fungal_trans"/>
    <property type="match status" value="1"/>
</dbReference>
<keyword evidence="3 8" id="KW-0408">Iron</keyword>
<dbReference type="Proteomes" id="UP000509510">
    <property type="component" value="Chromosome I"/>
</dbReference>
<dbReference type="GO" id="GO:0008270">
    <property type="term" value="F:zinc ion binding"/>
    <property type="evidence" value="ECO:0007669"/>
    <property type="project" value="InterPro"/>
</dbReference>
<dbReference type="OrthoDB" id="1055148at2759"/>
<dbReference type="KEGG" id="trg:TRUGW13939_01296"/>
<dbReference type="GeneID" id="55988808"/>
<keyword evidence="7" id="KW-0539">Nucleus</keyword>
<keyword evidence="1 8" id="KW-0479">Metal-binding</keyword>
<dbReference type="GO" id="GO:0005506">
    <property type="term" value="F:iron ion binding"/>
    <property type="evidence" value="ECO:0007669"/>
    <property type="project" value="InterPro"/>
</dbReference>
<gene>
    <name evidence="11" type="ORF">TRUGW13939_01296</name>
</gene>
<organism evidence="11 12">
    <name type="scientific">Talaromyces rugulosus</name>
    <name type="common">Penicillium rugulosum</name>
    <dbReference type="NCBI Taxonomy" id="121627"/>
    <lineage>
        <taxon>Eukaryota</taxon>
        <taxon>Fungi</taxon>
        <taxon>Dikarya</taxon>
        <taxon>Ascomycota</taxon>
        <taxon>Pezizomycotina</taxon>
        <taxon>Eurotiomycetes</taxon>
        <taxon>Eurotiomycetidae</taxon>
        <taxon>Eurotiales</taxon>
        <taxon>Trichocomaceae</taxon>
        <taxon>Talaromyces</taxon>
        <taxon>Talaromyces sect. Islandici</taxon>
    </lineage>
</organism>
<dbReference type="GO" id="GO:0016705">
    <property type="term" value="F:oxidoreductase activity, acting on paired donors, with incorporation or reduction of molecular oxygen"/>
    <property type="evidence" value="ECO:0007669"/>
    <property type="project" value="InterPro"/>
</dbReference>
<evidence type="ECO:0000256" key="5">
    <source>
        <dbReference type="ARBA" id="ARBA00023125"/>
    </source>
</evidence>
<feature type="domain" description="Xylanolytic transcriptional activator regulatory" evidence="10">
    <location>
        <begin position="770"/>
        <end position="851"/>
    </location>
</feature>
<keyword evidence="5" id="KW-0238">DNA-binding</keyword>
<keyword evidence="4" id="KW-0805">Transcription regulation</keyword>
<protein>
    <recommendedName>
        <fullName evidence="10">Xylanolytic transcriptional activator regulatory domain-containing protein</fullName>
    </recommendedName>
</protein>
<evidence type="ECO:0000256" key="7">
    <source>
        <dbReference type="ARBA" id="ARBA00023242"/>
    </source>
</evidence>
<feature type="compositionally biased region" description="Polar residues" evidence="9">
    <location>
        <begin position="607"/>
        <end position="616"/>
    </location>
</feature>
<accession>A0A7H8QL39</accession>
<dbReference type="GO" id="GO:0003677">
    <property type="term" value="F:DNA binding"/>
    <property type="evidence" value="ECO:0007669"/>
    <property type="project" value="UniProtKB-KW"/>
</dbReference>
<dbReference type="InterPro" id="IPR007219">
    <property type="entry name" value="XnlR_reg_dom"/>
</dbReference>
<dbReference type="InterPro" id="IPR001128">
    <property type="entry name" value="Cyt_P450"/>
</dbReference>
<dbReference type="GO" id="GO:0020037">
    <property type="term" value="F:heme binding"/>
    <property type="evidence" value="ECO:0007669"/>
    <property type="project" value="InterPro"/>
</dbReference>
<dbReference type="EMBL" id="CP055898">
    <property type="protein sequence ID" value="QKX54211.1"/>
    <property type="molecule type" value="Genomic_DNA"/>
</dbReference>
<dbReference type="CDD" id="cd00067">
    <property type="entry name" value="GAL4"/>
    <property type="match status" value="1"/>
</dbReference>
<dbReference type="InterPro" id="IPR001138">
    <property type="entry name" value="Zn2Cys6_DnaBD"/>
</dbReference>
<name>A0A7H8QL39_TALRU</name>
<evidence type="ECO:0000256" key="1">
    <source>
        <dbReference type="ARBA" id="ARBA00022723"/>
    </source>
</evidence>
<evidence type="ECO:0000256" key="2">
    <source>
        <dbReference type="ARBA" id="ARBA00023002"/>
    </source>
</evidence>
<evidence type="ECO:0000259" key="10">
    <source>
        <dbReference type="SMART" id="SM00906"/>
    </source>
</evidence>
<dbReference type="Pfam" id="PF00172">
    <property type="entry name" value="Zn_clus"/>
    <property type="match status" value="1"/>
</dbReference>
<dbReference type="GO" id="GO:0006351">
    <property type="term" value="P:DNA-templated transcription"/>
    <property type="evidence" value="ECO:0007669"/>
    <property type="project" value="InterPro"/>
</dbReference>
<keyword evidence="12" id="KW-1185">Reference proteome</keyword>
<dbReference type="InterPro" id="IPR017972">
    <property type="entry name" value="Cyt_P450_CS"/>
</dbReference>
<dbReference type="InterPro" id="IPR036396">
    <property type="entry name" value="Cyt_P450_sf"/>
</dbReference>
<keyword evidence="8" id="KW-0349">Heme</keyword>
<keyword evidence="6" id="KW-0804">Transcription</keyword>
<sequence>MANMIRSFEEIEASLFNITTTGLLRYLQGIAVVIAAFALINELYRWSVRINGIPGPRGIPLVGNLRQIKNTSPPEQYRLWSLKYGPLFQIQLGNVPILVINTAEVAKNLLIRESAAFNSRPLFYVFHKFVSKEIASIGTSPWDESCKKRRKAAASALNVIQVDSYAPVRITPFFNLRVTNLFLTRQILRLESSEFIEELKQACNNGKTAINFLPFARRFSMNLSLTLNYGTRASNQKNFDGNPLINEINAVESEVGKYRSTSSNIKNYVPLFRLLDPLILMLPGNSLQKALDIGRRRLRYHAALLDTLKSEISNDEDKPCIQGNMLKNPETKNLTDMERLSVSLSIMAGADSNTPTVAWGITFLAHNPAIQEKAFQEIKKSRVLESDPFGNGKVPYVDAVTKELSRYYSILRLAMPKEVTEPVVYNGVTIPKGTMVMLNSWACNRDDALFDEPFSFIPERWLQNEDSQAHQFAFGMGSRMCVASHLAHKALYLAFLHLIAHFEILPSTSSEPSSIADPIDGAHDGATVSTSPKNEHARFVARKEHLKCDARIPICARCMESGYHCSYLKSRRGGKRKYSAVTIDVSNAEENDDDDELHGVLTPPSGDLQTNVSPATTLPHPGRPWISDSDLRNNSAIVASSPAAITQHQPISSPQSLPSLQVSRVLPNNATTRSPAEDTLFELYYENFHRTHPILLPKRVYDSGRQYPRYLSSVVQYIGSHYSVMSSSALRALAVTELVQISGNNHSLPVVQAKLLFAIVLYSDGDVDEARKWLSEAIHVAVSLGMNKKSFADFYHVQQGAELEAESARRTWWELYVLDGLISALDHRGVSNFSMSIISCDVEMPCEEAIYAEGKPIPPPSSRQELESRIFNWEDDEEHDSDGYTSIHKSRVLSSFTYRVDAIDLLAQVLAVRDPNRARRDKTQAVDNTLASWAHYLPTSKAVIVNAYGEIDEMLLQAHMMVQLAVILLHFPRSNLALDCSSLHGGNVDIGLLYGPLSQKLPPSSTRHIHGIKATEASKRLSNLFSLCTSMQKHSPLFMFSLALCGVVQLATYCVHARLDGGVSCLDQHRARIRLIVGLLKSSNDTWPLSKTIQRRLRKVAANTFHAKKSDVLHTAVAQSSSTEAGVILQTNPQQEMMFHLGNENVWMPIDGQYDLPELAPWVWG</sequence>
<evidence type="ECO:0000256" key="9">
    <source>
        <dbReference type="SAM" id="MobiDB-lite"/>
    </source>
</evidence>
<comment type="cofactor">
    <cofactor evidence="8">
        <name>heme</name>
        <dbReference type="ChEBI" id="CHEBI:30413"/>
    </cofactor>
</comment>
<dbReference type="AlphaFoldDB" id="A0A7H8QL39"/>
<dbReference type="RefSeq" id="XP_035340390.1">
    <property type="nucleotide sequence ID" value="XM_035484497.1"/>
</dbReference>
<reference evidence="12" key="1">
    <citation type="submission" date="2020-06" db="EMBL/GenBank/DDBJ databases">
        <title>A chromosome-scale genome assembly of Talaromyces rugulosus W13939.</title>
        <authorList>
            <person name="Wang B."/>
            <person name="Guo L."/>
            <person name="Ye K."/>
            <person name="Wang L."/>
        </authorList>
    </citation>
    <scope>NUCLEOTIDE SEQUENCE [LARGE SCALE GENOMIC DNA]</scope>
    <source>
        <strain evidence="12">W13939</strain>
    </source>
</reference>
<dbReference type="SUPFAM" id="SSF57701">
    <property type="entry name" value="Zn2/Cys6 DNA-binding domain"/>
    <property type="match status" value="1"/>
</dbReference>
<evidence type="ECO:0000313" key="11">
    <source>
        <dbReference type="EMBL" id="QKX54211.1"/>
    </source>
</evidence>
<evidence type="ECO:0000256" key="6">
    <source>
        <dbReference type="ARBA" id="ARBA00023163"/>
    </source>
</evidence>
<dbReference type="GO" id="GO:0000981">
    <property type="term" value="F:DNA-binding transcription factor activity, RNA polymerase II-specific"/>
    <property type="evidence" value="ECO:0007669"/>
    <property type="project" value="InterPro"/>
</dbReference>
<dbReference type="Pfam" id="PF00067">
    <property type="entry name" value="p450"/>
    <property type="match status" value="1"/>
</dbReference>
<dbReference type="InterPro" id="IPR002401">
    <property type="entry name" value="Cyt_P450_E_grp-I"/>
</dbReference>
<evidence type="ECO:0000313" key="12">
    <source>
        <dbReference type="Proteomes" id="UP000509510"/>
    </source>
</evidence>
<dbReference type="Gene3D" id="1.10.630.10">
    <property type="entry name" value="Cytochrome P450"/>
    <property type="match status" value="1"/>
</dbReference>
<evidence type="ECO:0000256" key="4">
    <source>
        <dbReference type="ARBA" id="ARBA00023015"/>
    </source>
</evidence>
<dbReference type="CDD" id="cd12148">
    <property type="entry name" value="fungal_TF_MHR"/>
    <property type="match status" value="1"/>
</dbReference>
<dbReference type="PROSITE" id="PS00086">
    <property type="entry name" value="CYTOCHROME_P450"/>
    <property type="match status" value="1"/>
</dbReference>